<organism evidence="2 3">
    <name type="scientific">Batillaria attramentaria</name>
    <dbReference type="NCBI Taxonomy" id="370345"/>
    <lineage>
        <taxon>Eukaryota</taxon>
        <taxon>Metazoa</taxon>
        <taxon>Spiralia</taxon>
        <taxon>Lophotrochozoa</taxon>
        <taxon>Mollusca</taxon>
        <taxon>Gastropoda</taxon>
        <taxon>Caenogastropoda</taxon>
        <taxon>Sorbeoconcha</taxon>
        <taxon>Cerithioidea</taxon>
        <taxon>Batillariidae</taxon>
        <taxon>Batillaria</taxon>
    </lineage>
</organism>
<evidence type="ECO:0000256" key="1">
    <source>
        <dbReference type="SAM" id="MobiDB-lite"/>
    </source>
</evidence>
<proteinExistence type="predicted"/>
<protein>
    <submittedName>
        <fullName evidence="2">Uncharacterized protein</fullName>
    </submittedName>
</protein>
<evidence type="ECO:0000313" key="2">
    <source>
        <dbReference type="EMBL" id="KAK7481783.1"/>
    </source>
</evidence>
<name>A0ABD0K4I6_9CAEN</name>
<feature type="region of interest" description="Disordered" evidence="1">
    <location>
        <begin position="1"/>
        <end position="23"/>
    </location>
</feature>
<evidence type="ECO:0000313" key="3">
    <source>
        <dbReference type="Proteomes" id="UP001519460"/>
    </source>
</evidence>
<comment type="caution">
    <text evidence="2">The sequence shown here is derived from an EMBL/GenBank/DDBJ whole genome shotgun (WGS) entry which is preliminary data.</text>
</comment>
<dbReference type="EMBL" id="JACVVK020000256">
    <property type="protein sequence ID" value="KAK7481783.1"/>
    <property type="molecule type" value="Genomic_DNA"/>
</dbReference>
<accession>A0ABD0K4I6</accession>
<sequence>MSDLSAKVDELQSKATDMEDMKGTLSEMRQELNLLKRRHKADVERQKESKQQEDNVVDDLATKMKTLSAEGEKFKAALHALSNMQRALAKEIGTLKDEDKTTTMKINELQKSSQYLETLTNSLGATDSTLQRELDAVKDTMNDIATKLNKLHAHLDKPSTPDRLTPAIVKLKRNQGALATALESMSDKVSSLVARMPFMEKEVRSTNQKVSNEAVFAQELQGKLKVLYKNVVELKKAIHQLEDPRSAINMQRSKGVMKLKSDVSMLAQVDKTLQNELKDQKVQFLEDVANLVRDVAKVQLQAQNLQDKLSLVLTASRQFESEIAVLKKAQKSGMSVVEVAQMQKQVVVALTRLKTRETILMKQLDKYRESVRDIAEKVRL</sequence>
<reference evidence="2 3" key="1">
    <citation type="journal article" date="2023" name="Sci. Data">
        <title>Genome assembly of the Korean intertidal mud-creeper Batillaria attramentaria.</title>
        <authorList>
            <person name="Patra A.K."/>
            <person name="Ho P.T."/>
            <person name="Jun S."/>
            <person name="Lee S.J."/>
            <person name="Kim Y."/>
            <person name="Won Y.J."/>
        </authorList>
    </citation>
    <scope>NUCLEOTIDE SEQUENCE [LARGE SCALE GENOMIC DNA]</scope>
    <source>
        <strain evidence="2">Wonlab-2016</strain>
    </source>
</reference>
<dbReference type="Gene3D" id="6.10.250.3110">
    <property type="match status" value="1"/>
</dbReference>
<feature type="compositionally biased region" description="Basic and acidic residues" evidence="1">
    <location>
        <begin position="1"/>
        <end position="22"/>
    </location>
</feature>
<dbReference type="AlphaFoldDB" id="A0ABD0K4I6"/>
<gene>
    <name evidence="2" type="ORF">BaRGS_00026930</name>
</gene>
<keyword evidence="3" id="KW-1185">Reference proteome</keyword>
<dbReference type="Proteomes" id="UP001519460">
    <property type="component" value="Unassembled WGS sequence"/>
</dbReference>